<organism evidence="1 2">
    <name type="scientific">Bacillus licheniformis</name>
    <dbReference type="NCBI Taxonomy" id="1402"/>
    <lineage>
        <taxon>Bacteria</taxon>
        <taxon>Bacillati</taxon>
        <taxon>Bacillota</taxon>
        <taxon>Bacilli</taxon>
        <taxon>Bacillales</taxon>
        <taxon>Bacillaceae</taxon>
        <taxon>Bacillus</taxon>
    </lineage>
</organism>
<evidence type="ECO:0000313" key="1">
    <source>
        <dbReference type="EMBL" id="QPR71077.1"/>
    </source>
</evidence>
<evidence type="ECO:0000313" key="2">
    <source>
        <dbReference type="Proteomes" id="UP000595038"/>
    </source>
</evidence>
<evidence type="ECO:0008006" key="3">
    <source>
        <dbReference type="Google" id="ProtNLM"/>
    </source>
</evidence>
<dbReference type="InterPro" id="IPR036390">
    <property type="entry name" value="WH_DNA-bd_sf"/>
</dbReference>
<name>A0AB37GPU1_BACLI</name>
<proteinExistence type="predicted"/>
<dbReference type="SUPFAM" id="SSF46785">
    <property type="entry name" value="Winged helix' DNA-binding domain"/>
    <property type="match status" value="1"/>
</dbReference>
<dbReference type="Gene3D" id="1.10.10.10">
    <property type="entry name" value="Winged helix-like DNA-binding domain superfamily/Winged helix DNA-binding domain"/>
    <property type="match status" value="1"/>
</dbReference>
<gene>
    <name evidence="1" type="ORF">I6G80_14610</name>
</gene>
<dbReference type="AlphaFoldDB" id="A0AB37GPU1"/>
<dbReference type="InterPro" id="IPR036388">
    <property type="entry name" value="WH-like_DNA-bd_sf"/>
</dbReference>
<dbReference type="RefSeq" id="WP_145736929.1">
    <property type="nucleotide sequence ID" value="NZ_CP065647.1"/>
</dbReference>
<accession>A0AB37GPU1</accession>
<sequence length="99" mass="11124">MNSYFERVSSNLNHDDLAVLTYLNQNDASIKLKAMSKQEVIEESSKAGMTLSEAAIRKALYRLEALMFIEIVPGSRNHKLMITDFGTSALLSQLERIDS</sequence>
<dbReference type="Proteomes" id="UP000595038">
    <property type="component" value="Chromosome"/>
</dbReference>
<protein>
    <recommendedName>
        <fullName evidence="3">MarR family transcriptional regulator</fullName>
    </recommendedName>
</protein>
<dbReference type="EMBL" id="CP065647">
    <property type="protein sequence ID" value="QPR71077.1"/>
    <property type="molecule type" value="Genomic_DNA"/>
</dbReference>
<reference evidence="1 2" key="1">
    <citation type="submission" date="2020-12" db="EMBL/GenBank/DDBJ databases">
        <title>FDA dAtabase for Regulatory Grade micrObial Sequences (FDA-ARGOS): Supporting development and validation of Infectious Disease Dx tests.</title>
        <authorList>
            <person name="Nelson B."/>
            <person name="Plummer A."/>
            <person name="Tallon L."/>
            <person name="Sadzewicz L."/>
            <person name="Zhao X."/>
            <person name="Boylan J."/>
            <person name="Ott S."/>
            <person name="Bowen H."/>
            <person name="Vavikolanu K."/>
            <person name="Mehta A."/>
            <person name="Aluvathingal J."/>
            <person name="Nadendla S."/>
            <person name="Myers T."/>
            <person name="Yan Y."/>
            <person name="Sichtig H."/>
        </authorList>
    </citation>
    <scope>NUCLEOTIDE SEQUENCE [LARGE SCALE GENOMIC DNA]</scope>
    <source>
        <strain evidence="1 2">FDAARGOS_923</strain>
    </source>
</reference>